<name>A0A380EHJ6_STAAU</name>
<keyword evidence="3" id="KW-0456">Lyase</keyword>
<protein>
    <submittedName>
        <fullName evidence="3">Diaminopimelate decarboxylase</fullName>
        <ecNumber evidence="3">4.1.1.20</ecNumber>
    </submittedName>
</protein>
<proteinExistence type="predicted"/>
<organism evidence="3 4">
    <name type="scientific">Staphylococcus aureus</name>
    <dbReference type="NCBI Taxonomy" id="1280"/>
    <lineage>
        <taxon>Bacteria</taxon>
        <taxon>Bacillati</taxon>
        <taxon>Bacillota</taxon>
        <taxon>Bacilli</taxon>
        <taxon>Bacillales</taxon>
        <taxon>Staphylococcaceae</taxon>
        <taxon>Staphylococcus</taxon>
    </lineage>
</organism>
<dbReference type="Gene3D" id="2.40.37.10">
    <property type="entry name" value="Lyase, Ornithine Decarboxylase, Chain A, domain 1"/>
    <property type="match status" value="1"/>
</dbReference>
<keyword evidence="2" id="KW-0663">Pyridoxal phosphate</keyword>
<reference evidence="3 4" key="1">
    <citation type="submission" date="2018-06" db="EMBL/GenBank/DDBJ databases">
        <authorList>
            <consortium name="Pathogen Informatics"/>
            <person name="Doyle S."/>
        </authorList>
    </citation>
    <scope>NUCLEOTIDE SEQUENCE [LARGE SCALE GENOMIC DNA]</scope>
    <source>
        <strain evidence="3 4">NCTC10702</strain>
    </source>
</reference>
<dbReference type="InterPro" id="IPR009006">
    <property type="entry name" value="Ala_racemase/Decarboxylase_C"/>
</dbReference>
<evidence type="ECO:0000313" key="4">
    <source>
        <dbReference type="Proteomes" id="UP000254116"/>
    </source>
</evidence>
<dbReference type="EC" id="4.1.1.20" evidence="3"/>
<evidence type="ECO:0000313" key="3">
    <source>
        <dbReference type="EMBL" id="SUL35303.1"/>
    </source>
</evidence>
<dbReference type="SUPFAM" id="SSF50621">
    <property type="entry name" value="Alanine racemase C-terminal domain-like"/>
    <property type="match status" value="1"/>
</dbReference>
<evidence type="ECO:0000256" key="2">
    <source>
        <dbReference type="ARBA" id="ARBA00022898"/>
    </source>
</evidence>
<sequence length="108" mass="12326">MSDHIRTALYDAKYQALLVNRNEEADDSVTIAGNYVSLVISLLKTLNYLHPVKRGDYLAILSTGAYHYSMASNYNQMQKPSVFFLKDGKAREVIKRQSLRQLIINDTK</sequence>
<gene>
    <name evidence="3" type="primary">lysA_2</name>
    <name evidence="3" type="ORF">NCTC10702_02214</name>
</gene>
<accession>A0A380EHJ6</accession>
<comment type="cofactor">
    <cofactor evidence="1">
        <name>pyridoxal 5'-phosphate</name>
        <dbReference type="ChEBI" id="CHEBI:597326"/>
    </cofactor>
</comment>
<dbReference type="AlphaFoldDB" id="A0A380EHJ6"/>
<dbReference type="GO" id="GO:0009089">
    <property type="term" value="P:lysine biosynthetic process via diaminopimelate"/>
    <property type="evidence" value="ECO:0007669"/>
    <property type="project" value="TreeGrafter"/>
</dbReference>
<dbReference type="Proteomes" id="UP000254116">
    <property type="component" value="Unassembled WGS sequence"/>
</dbReference>
<evidence type="ECO:0000256" key="1">
    <source>
        <dbReference type="ARBA" id="ARBA00001933"/>
    </source>
</evidence>
<dbReference type="PANTHER" id="PTHR43727:SF2">
    <property type="entry name" value="GROUP IV DECARBOXYLASE"/>
    <property type="match status" value="1"/>
</dbReference>
<dbReference type="GO" id="GO:0008836">
    <property type="term" value="F:diaminopimelate decarboxylase activity"/>
    <property type="evidence" value="ECO:0007669"/>
    <property type="project" value="UniProtKB-EC"/>
</dbReference>
<dbReference type="EMBL" id="UHBY01000003">
    <property type="protein sequence ID" value="SUL35303.1"/>
    <property type="molecule type" value="Genomic_DNA"/>
</dbReference>
<dbReference type="PANTHER" id="PTHR43727">
    <property type="entry name" value="DIAMINOPIMELATE DECARBOXYLASE"/>
    <property type="match status" value="1"/>
</dbReference>